<feature type="non-terminal residue" evidence="2">
    <location>
        <position position="1"/>
    </location>
</feature>
<protein>
    <submittedName>
        <fullName evidence="2">Uncharacterized protein</fullName>
    </submittedName>
</protein>
<feature type="region of interest" description="Disordered" evidence="1">
    <location>
        <begin position="48"/>
        <end position="67"/>
    </location>
</feature>
<gene>
    <name evidence="2" type="ORF">A3Q56_04108</name>
</gene>
<organism evidence="2 3">
    <name type="scientific">Intoshia linei</name>
    <dbReference type="NCBI Taxonomy" id="1819745"/>
    <lineage>
        <taxon>Eukaryota</taxon>
        <taxon>Metazoa</taxon>
        <taxon>Spiralia</taxon>
        <taxon>Lophotrochozoa</taxon>
        <taxon>Mesozoa</taxon>
        <taxon>Orthonectida</taxon>
        <taxon>Rhopaluridae</taxon>
        <taxon>Intoshia</taxon>
    </lineage>
</organism>
<dbReference type="AlphaFoldDB" id="A0A177B3I6"/>
<proteinExistence type="predicted"/>
<evidence type="ECO:0000256" key="1">
    <source>
        <dbReference type="SAM" id="MobiDB-lite"/>
    </source>
</evidence>
<evidence type="ECO:0000313" key="2">
    <source>
        <dbReference type="EMBL" id="OAF68173.1"/>
    </source>
</evidence>
<comment type="caution">
    <text evidence="2">The sequence shown here is derived from an EMBL/GenBank/DDBJ whole genome shotgun (WGS) entry which is preliminary data.</text>
</comment>
<reference evidence="2 3" key="1">
    <citation type="submission" date="2016-04" db="EMBL/GenBank/DDBJ databases">
        <title>The genome of Intoshia linei affirms orthonectids as highly simplified spiralians.</title>
        <authorList>
            <person name="Mikhailov K.V."/>
            <person name="Slusarev G.S."/>
            <person name="Nikitin M.A."/>
            <person name="Logacheva M.D."/>
            <person name="Penin A."/>
            <person name="Aleoshin V."/>
            <person name="Panchin Y.V."/>
        </authorList>
    </citation>
    <scope>NUCLEOTIDE SEQUENCE [LARGE SCALE GENOMIC DNA]</scope>
    <source>
        <strain evidence="2">Intl2013</strain>
        <tissue evidence="2">Whole animal</tissue>
    </source>
</reference>
<accession>A0A177B3I6</accession>
<dbReference type="Proteomes" id="UP000078046">
    <property type="component" value="Unassembled WGS sequence"/>
</dbReference>
<name>A0A177B3I6_9BILA</name>
<dbReference type="EMBL" id="LWCA01000500">
    <property type="protein sequence ID" value="OAF68173.1"/>
    <property type="molecule type" value="Genomic_DNA"/>
</dbReference>
<keyword evidence="3" id="KW-1185">Reference proteome</keyword>
<sequence>LKEKLHAAESVAYDASISNLSTLHIQNSRKIDRINPIWMNNYVVSDDSTSTADSNTMKRKTKSKTTQKNENFIEPFKPSVDDLYAKIFKHENKNNFKKIPNNYFVDKIVLKDKQSISTNCQIDSFIPNQKKYNSSNSSFNLYSKIPNTEPINLKVNDFRKCQY</sequence>
<evidence type="ECO:0000313" key="3">
    <source>
        <dbReference type="Proteomes" id="UP000078046"/>
    </source>
</evidence>